<dbReference type="InterPro" id="IPR017900">
    <property type="entry name" value="4Fe4S_Fe_S_CS"/>
</dbReference>
<keyword evidence="8" id="KW-1185">Reference proteome</keyword>
<feature type="domain" description="4Fe-4S ferredoxin-type" evidence="6">
    <location>
        <begin position="114"/>
        <end position="147"/>
    </location>
</feature>
<dbReference type="PANTHER" id="PTHR42859:SF17">
    <property type="entry name" value="ELECTRON TRANSPORT PROTEIN HYDN-RELATED"/>
    <property type="match status" value="1"/>
</dbReference>
<keyword evidence="5" id="KW-0411">Iron-sulfur</keyword>
<dbReference type="Pfam" id="PF12800">
    <property type="entry name" value="Fer4_4"/>
    <property type="match status" value="1"/>
</dbReference>
<feature type="domain" description="4Fe-4S ferredoxin-type" evidence="6">
    <location>
        <begin position="2"/>
        <end position="22"/>
    </location>
</feature>
<evidence type="ECO:0000256" key="2">
    <source>
        <dbReference type="ARBA" id="ARBA00022723"/>
    </source>
</evidence>
<keyword evidence="3" id="KW-0677">Repeat</keyword>
<dbReference type="AlphaFoldDB" id="A0A5J5FXS8"/>
<dbReference type="GO" id="GO:0046872">
    <property type="term" value="F:metal ion binding"/>
    <property type="evidence" value="ECO:0007669"/>
    <property type="project" value="UniProtKB-KW"/>
</dbReference>
<dbReference type="Proteomes" id="UP000335415">
    <property type="component" value="Unassembled WGS sequence"/>
</dbReference>
<protein>
    <submittedName>
        <fullName evidence="7">4Fe-4S dicluster domain-containing protein</fullName>
    </submittedName>
</protein>
<dbReference type="EMBL" id="VYKJ01000008">
    <property type="protein sequence ID" value="KAA8998414.1"/>
    <property type="molecule type" value="Genomic_DNA"/>
</dbReference>
<dbReference type="PROSITE" id="PS00198">
    <property type="entry name" value="4FE4S_FER_1"/>
    <property type="match status" value="1"/>
</dbReference>
<dbReference type="OrthoDB" id="9779457at2"/>
<dbReference type="SUPFAM" id="SSF54862">
    <property type="entry name" value="4Fe-4S ferredoxins"/>
    <property type="match status" value="1"/>
</dbReference>
<keyword evidence="4" id="KW-0408">Iron</keyword>
<evidence type="ECO:0000256" key="4">
    <source>
        <dbReference type="ARBA" id="ARBA00023004"/>
    </source>
</evidence>
<name>A0A5J5FXS8_9GAMM</name>
<keyword evidence="1" id="KW-0004">4Fe-4S</keyword>
<accession>A0A5J5FXS8</accession>
<keyword evidence="2" id="KW-0479">Metal-binding</keyword>
<dbReference type="CDD" id="cd10554">
    <property type="entry name" value="HycB_like"/>
    <property type="match status" value="1"/>
</dbReference>
<dbReference type="InterPro" id="IPR017896">
    <property type="entry name" value="4Fe4S_Fe-S-bd"/>
</dbReference>
<reference evidence="7 8" key="1">
    <citation type="submission" date="2019-09" db="EMBL/GenBank/DDBJ databases">
        <authorList>
            <person name="Li Y."/>
        </authorList>
    </citation>
    <scope>NUCLEOTIDE SEQUENCE [LARGE SCALE GENOMIC DNA]</scope>
    <source>
        <strain evidence="7 8">L3-3HA</strain>
    </source>
</reference>
<dbReference type="PROSITE" id="PS51379">
    <property type="entry name" value="4FE4S_FER_2"/>
    <property type="match status" value="3"/>
</dbReference>
<dbReference type="Pfam" id="PF12838">
    <property type="entry name" value="Fer4_7"/>
    <property type="match status" value="1"/>
</dbReference>
<dbReference type="RefSeq" id="WP_150435892.1">
    <property type="nucleotide sequence ID" value="NZ_VYKJ01000008.1"/>
</dbReference>
<evidence type="ECO:0000256" key="1">
    <source>
        <dbReference type="ARBA" id="ARBA00022485"/>
    </source>
</evidence>
<dbReference type="Gene3D" id="3.30.70.20">
    <property type="match status" value="2"/>
</dbReference>
<evidence type="ECO:0000313" key="7">
    <source>
        <dbReference type="EMBL" id="KAA8998414.1"/>
    </source>
</evidence>
<organism evidence="7 8">
    <name type="scientific">Affinibrenneria salicis</name>
    <dbReference type="NCBI Taxonomy" id="2590031"/>
    <lineage>
        <taxon>Bacteria</taxon>
        <taxon>Pseudomonadati</taxon>
        <taxon>Pseudomonadota</taxon>
        <taxon>Gammaproteobacteria</taxon>
        <taxon>Enterobacterales</taxon>
        <taxon>Pectobacteriaceae</taxon>
        <taxon>Affinibrenneria</taxon>
    </lineage>
</organism>
<dbReference type="PANTHER" id="PTHR42859">
    <property type="entry name" value="OXIDOREDUCTASE"/>
    <property type="match status" value="1"/>
</dbReference>
<dbReference type="GO" id="GO:0051539">
    <property type="term" value="F:4 iron, 4 sulfur cluster binding"/>
    <property type="evidence" value="ECO:0007669"/>
    <property type="project" value="UniProtKB-KW"/>
</dbReference>
<evidence type="ECO:0000259" key="6">
    <source>
        <dbReference type="PROSITE" id="PS51379"/>
    </source>
</evidence>
<dbReference type="InterPro" id="IPR050294">
    <property type="entry name" value="RnfB_subfamily"/>
</dbReference>
<evidence type="ECO:0000313" key="8">
    <source>
        <dbReference type="Proteomes" id="UP000335415"/>
    </source>
</evidence>
<evidence type="ECO:0000256" key="3">
    <source>
        <dbReference type="ARBA" id="ARBA00022737"/>
    </source>
</evidence>
<gene>
    <name evidence="7" type="ORF">FJU30_15520</name>
</gene>
<evidence type="ECO:0000256" key="5">
    <source>
        <dbReference type="ARBA" id="ARBA00023014"/>
    </source>
</evidence>
<comment type="caution">
    <text evidence="7">The sequence shown here is derived from an EMBL/GenBank/DDBJ whole genome shotgun (WGS) entry which is preliminary data.</text>
</comment>
<sequence length="171" mass="18295">MNQFVIADASLCIGCRTCEMACAVAHAGGGSAAMRPEHFFPRLSMVKNAQISVPVMCRQCENAPCASTCPNEALVRHHDSIQPIQSRCIGCKSCVVVCPFGAINVVMRADQQPARSEVHKCDLCVGVADSPSCVAVCPTSALKWVKAADLQQTIRDRQALSARESADMARC</sequence>
<feature type="domain" description="4Fe-4S ferredoxin-type" evidence="6">
    <location>
        <begin position="79"/>
        <end position="108"/>
    </location>
</feature>
<proteinExistence type="predicted"/>